<reference evidence="6 7" key="1">
    <citation type="submission" date="2019-08" db="EMBL/GenBank/DDBJ databases">
        <title>A chromosome-level genome assembly, high-density linkage maps, and genome scans reveal the genomic architecture of hybrid incompatibilities underlying speciation via character displacement in darters (Percidae: Etheostominae).</title>
        <authorList>
            <person name="Moran R.L."/>
            <person name="Catchen J.M."/>
            <person name="Fuller R.C."/>
        </authorList>
    </citation>
    <scope>NUCLEOTIDE SEQUENCE [LARGE SCALE GENOMIC DNA]</scope>
    <source>
        <strain evidence="6">EspeVRDwgs_2016</strain>
        <tissue evidence="6">Muscle</tissue>
    </source>
</reference>
<feature type="compositionally biased region" description="Basic and acidic residues" evidence="4">
    <location>
        <begin position="135"/>
        <end position="149"/>
    </location>
</feature>
<evidence type="ECO:0000313" key="6">
    <source>
        <dbReference type="EMBL" id="KAA8579685.1"/>
    </source>
</evidence>
<evidence type="ECO:0000256" key="3">
    <source>
        <dbReference type="ARBA" id="ARBA00023242"/>
    </source>
</evidence>
<keyword evidence="5" id="KW-0732">Signal</keyword>
<dbReference type="PANTHER" id="PTHR31109:SF2">
    <property type="entry name" value="RIBOSOME BIOGENESIS PROTEIN SLX9 HOMOLOG"/>
    <property type="match status" value="1"/>
</dbReference>
<keyword evidence="3" id="KW-0539">Nucleus</keyword>
<dbReference type="GO" id="GO:0030688">
    <property type="term" value="C:preribosome, small subunit precursor"/>
    <property type="evidence" value="ECO:0007669"/>
    <property type="project" value="InterPro"/>
</dbReference>
<comment type="caution">
    <text evidence="6">The sequence shown here is derived from an EMBL/GenBank/DDBJ whole genome shotgun (WGS) entry which is preliminary data.</text>
</comment>
<dbReference type="AlphaFoldDB" id="A0A5J5CF73"/>
<sequence length="175" mass="19990">MMLMMMMRMMMMRILTGIFAGTKITPDALRQSLQFEEKAPHVSADAEKGPEEKKVKTKKEKMKERRDRWLNKMSSIKQLKEQQLAAARRQHTPVVGDMRPLADALPELCQLIAPTGEEAGADRFQSDETVTETQTLRDGERAVRQRREGALGQNESSGRYRRAAEEEDEGGRRAR</sequence>
<feature type="region of interest" description="Disordered" evidence="4">
    <location>
        <begin position="38"/>
        <end position="65"/>
    </location>
</feature>
<dbReference type="GO" id="GO:0030686">
    <property type="term" value="C:90S preribosome"/>
    <property type="evidence" value="ECO:0007669"/>
    <property type="project" value="InterPro"/>
</dbReference>
<dbReference type="PANTHER" id="PTHR31109">
    <property type="entry name" value="PROTEIN FAM207A"/>
    <property type="match status" value="1"/>
</dbReference>
<evidence type="ECO:0000256" key="5">
    <source>
        <dbReference type="SAM" id="SignalP"/>
    </source>
</evidence>
<accession>A0A5J5CF73</accession>
<evidence type="ECO:0000256" key="1">
    <source>
        <dbReference type="ARBA" id="ARBA00004604"/>
    </source>
</evidence>
<dbReference type="Proteomes" id="UP000327493">
    <property type="component" value="Chromosome 24"/>
</dbReference>
<feature type="compositionally biased region" description="Basic and acidic residues" evidence="4">
    <location>
        <begin position="38"/>
        <end position="54"/>
    </location>
</feature>
<gene>
    <name evidence="6" type="ORF">FQN60_006778</name>
</gene>
<comment type="similarity">
    <text evidence="2">Belongs to the SLX9 family.</text>
</comment>
<evidence type="ECO:0008006" key="8">
    <source>
        <dbReference type="Google" id="ProtNLM"/>
    </source>
</evidence>
<comment type="subcellular location">
    <subcellularLocation>
        <location evidence="1">Nucleus</location>
        <location evidence="1">Nucleolus</location>
    </subcellularLocation>
</comment>
<evidence type="ECO:0000313" key="7">
    <source>
        <dbReference type="Proteomes" id="UP000327493"/>
    </source>
</evidence>
<name>A0A5J5CF73_9PERO</name>
<keyword evidence="7" id="KW-1185">Reference proteome</keyword>
<feature type="signal peptide" evidence="5">
    <location>
        <begin position="1"/>
        <end position="20"/>
    </location>
</feature>
<dbReference type="Pfam" id="PF15341">
    <property type="entry name" value="SLX9"/>
    <property type="match status" value="1"/>
</dbReference>
<dbReference type="GO" id="GO:0005730">
    <property type="term" value="C:nucleolus"/>
    <property type="evidence" value="ECO:0007669"/>
    <property type="project" value="UniProtKB-SubCell"/>
</dbReference>
<evidence type="ECO:0000256" key="4">
    <source>
        <dbReference type="SAM" id="MobiDB-lite"/>
    </source>
</evidence>
<dbReference type="GO" id="GO:0000462">
    <property type="term" value="P:maturation of SSU-rRNA from tricistronic rRNA transcript (SSU-rRNA, 5.8S rRNA, LSU-rRNA)"/>
    <property type="evidence" value="ECO:0007669"/>
    <property type="project" value="InterPro"/>
</dbReference>
<dbReference type="InterPro" id="IPR028160">
    <property type="entry name" value="Slx9-like"/>
</dbReference>
<protein>
    <recommendedName>
        <fullName evidence="8">Family with sequence similarity 207 member A</fullName>
    </recommendedName>
</protein>
<organism evidence="6 7">
    <name type="scientific">Etheostoma spectabile</name>
    <name type="common">orangethroat darter</name>
    <dbReference type="NCBI Taxonomy" id="54343"/>
    <lineage>
        <taxon>Eukaryota</taxon>
        <taxon>Metazoa</taxon>
        <taxon>Chordata</taxon>
        <taxon>Craniata</taxon>
        <taxon>Vertebrata</taxon>
        <taxon>Euteleostomi</taxon>
        <taxon>Actinopterygii</taxon>
        <taxon>Neopterygii</taxon>
        <taxon>Teleostei</taxon>
        <taxon>Neoteleostei</taxon>
        <taxon>Acanthomorphata</taxon>
        <taxon>Eupercaria</taxon>
        <taxon>Perciformes</taxon>
        <taxon>Percoidei</taxon>
        <taxon>Percidae</taxon>
        <taxon>Etheostomatinae</taxon>
        <taxon>Etheostoma</taxon>
    </lineage>
</organism>
<evidence type="ECO:0000256" key="2">
    <source>
        <dbReference type="ARBA" id="ARBA00011022"/>
    </source>
</evidence>
<feature type="region of interest" description="Disordered" evidence="4">
    <location>
        <begin position="117"/>
        <end position="175"/>
    </location>
</feature>
<feature type="chain" id="PRO_5023804324" description="Family with sequence similarity 207 member A" evidence="5">
    <location>
        <begin position="21"/>
        <end position="175"/>
    </location>
</feature>
<proteinExistence type="inferred from homology"/>
<dbReference type="EMBL" id="VOFY01000024">
    <property type="protein sequence ID" value="KAA8579685.1"/>
    <property type="molecule type" value="Genomic_DNA"/>
</dbReference>